<dbReference type="Proteomes" id="UP000226192">
    <property type="component" value="Unassembled WGS sequence"/>
</dbReference>
<dbReference type="EMBL" id="NJET01000039">
    <property type="protein sequence ID" value="PHH63955.1"/>
    <property type="molecule type" value="Genomic_DNA"/>
</dbReference>
<dbReference type="GO" id="GO:0051082">
    <property type="term" value="F:unfolded protein binding"/>
    <property type="evidence" value="ECO:0007669"/>
    <property type="project" value="InterPro"/>
</dbReference>
<reference evidence="8 9" key="1">
    <citation type="submission" date="2017-06" db="EMBL/GenBank/DDBJ databases">
        <title>Ant-infecting Ophiocordyceps genomes reveal a high diversity of potential behavioral manipulation genes and a possible major role for enterotoxins.</title>
        <authorList>
            <person name="De Bekker C."/>
            <person name="Evans H.C."/>
            <person name="Brachmann A."/>
            <person name="Hughes D.P."/>
        </authorList>
    </citation>
    <scope>NUCLEOTIDE SEQUENCE [LARGE SCALE GENOMIC DNA]</scope>
    <source>
        <strain evidence="8 9">Map64</strain>
    </source>
</reference>
<dbReference type="FunFam" id="3.50.7.10:FF:000008">
    <property type="entry name" value="T-complex protein 1 subunit theta"/>
    <property type="match status" value="1"/>
</dbReference>
<evidence type="ECO:0000256" key="5">
    <source>
        <dbReference type="ARBA" id="ARBA00022840"/>
    </source>
</evidence>
<keyword evidence="9" id="KW-1185">Reference proteome</keyword>
<evidence type="ECO:0000256" key="3">
    <source>
        <dbReference type="ARBA" id="ARBA00022490"/>
    </source>
</evidence>
<keyword evidence="5 7" id="KW-0067">ATP-binding</keyword>
<sequence length="547" mass="58917">MALNIPNAPNAGLFKQGYNNYDSEDGAVLRNIDACRAIASTVQTSLGPYGRNKIVINHLQKMTLTSDAATILRELDVVHPAAKLLVMASQQQESELGDATNLVIVLAGELLLKAEDLLRMGLKTSDIVLGYEKAMKMALDSLETLAVDKVGDIRNKDELAKAIRTVIASKQNGNQDVLADLVSQAVLAVLPKNPANFNVDNIRVVKIMGGSLDQSRLVKGMVFAKEPDGSVKKAQRAKVAVFTCPIDVSQTETKGTVLLHNAKEMMDFTKGEESQLEAAIKELHDSGLRVVVCGDRIGDLAMHYLNRFGILAIRILSKFELRRVCRVVGATPLARLGAPMPDEMGSIDVVETLEIGGDRVTVFRQEDEVTRTATLVLRGATQNHLDDIERAIDDGVNAVKAITKDSRLVAGAGATEIELSTRIQAQGEKTSGLSQYAIKKYGEAFEVIPRTLAESCGLDATEVISRLYAAHYNGQDGAAGVDIENNDDSGILDAADEGILDLLASKYWAIKLATEAARTVLSVDQIIVARQAGGPKPPGPNPNWDED</sequence>
<dbReference type="InterPro" id="IPR002423">
    <property type="entry name" value="Cpn60/GroEL/TCP-1"/>
</dbReference>
<dbReference type="SUPFAM" id="SSF48592">
    <property type="entry name" value="GroEL equatorial domain-like"/>
    <property type="match status" value="1"/>
</dbReference>
<evidence type="ECO:0000313" key="9">
    <source>
        <dbReference type="Proteomes" id="UP000226192"/>
    </source>
</evidence>
<dbReference type="OrthoDB" id="1748577at2759"/>
<keyword evidence="3" id="KW-0963">Cytoplasm</keyword>
<dbReference type="PRINTS" id="PR00304">
    <property type="entry name" value="TCOMPLEXTCP1"/>
</dbReference>
<dbReference type="InterPro" id="IPR017998">
    <property type="entry name" value="Chaperone_TCP-1"/>
</dbReference>
<dbReference type="GO" id="GO:0016887">
    <property type="term" value="F:ATP hydrolysis activity"/>
    <property type="evidence" value="ECO:0007669"/>
    <property type="project" value="InterPro"/>
</dbReference>
<dbReference type="Pfam" id="PF00118">
    <property type="entry name" value="Cpn60_TCP1"/>
    <property type="match status" value="1"/>
</dbReference>
<comment type="similarity">
    <text evidence="2 7">Belongs to the TCP-1 chaperonin family.</text>
</comment>
<gene>
    <name evidence="8" type="ORF">CDD81_5174</name>
</gene>
<dbReference type="Gene3D" id="3.30.260.10">
    <property type="entry name" value="TCP-1-like chaperonin intermediate domain"/>
    <property type="match status" value="1"/>
</dbReference>
<dbReference type="Gene3D" id="1.10.560.10">
    <property type="entry name" value="GroEL-like equatorial domain"/>
    <property type="match status" value="1"/>
</dbReference>
<dbReference type="STRING" id="1399860.A0A2C5Y398"/>
<dbReference type="InterPro" id="IPR012721">
    <property type="entry name" value="Chap_CCT_theta"/>
</dbReference>
<evidence type="ECO:0000256" key="7">
    <source>
        <dbReference type="RuleBase" id="RU004187"/>
    </source>
</evidence>
<dbReference type="GO" id="GO:0005737">
    <property type="term" value="C:cytoplasm"/>
    <property type="evidence" value="ECO:0007669"/>
    <property type="project" value="UniProtKB-SubCell"/>
</dbReference>
<accession>A0A2C5Y398</accession>
<keyword evidence="6 7" id="KW-0143">Chaperone</keyword>
<evidence type="ECO:0000256" key="6">
    <source>
        <dbReference type="ARBA" id="ARBA00023186"/>
    </source>
</evidence>
<dbReference type="NCBIfam" id="TIGR02346">
    <property type="entry name" value="chap_CCT_theta"/>
    <property type="match status" value="1"/>
</dbReference>
<dbReference type="InterPro" id="IPR027410">
    <property type="entry name" value="TCP-1-like_intermed_sf"/>
</dbReference>
<evidence type="ECO:0008006" key="10">
    <source>
        <dbReference type="Google" id="ProtNLM"/>
    </source>
</evidence>
<dbReference type="PANTHER" id="PTHR11353">
    <property type="entry name" value="CHAPERONIN"/>
    <property type="match status" value="1"/>
</dbReference>
<comment type="caution">
    <text evidence="8">The sequence shown here is derived from an EMBL/GenBank/DDBJ whole genome shotgun (WGS) entry which is preliminary data.</text>
</comment>
<evidence type="ECO:0000313" key="8">
    <source>
        <dbReference type="EMBL" id="PHH63955.1"/>
    </source>
</evidence>
<proteinExistence type="inferred from homology"/>
<dbReference type="InterPro" id="IPR027409">
    <property type="entry name" value="GroEL-like_apical_dom_sf"/>
</dbReference>
<organism evidence="8 9">
    <name type="scientific">Ophiocordyceps australis</name>
    <dbReference type="NCBI Taxonomy" id="1399860"/>
    <lineage>
        <taxon>Eukaryota</taxon>
        <taxon>Fungi</taxon>
        <taxon>Dikarya</taxon>
        <taxon>Ascomycota</taxon>
        <taxon>Pezizomycotina</taxon>
        <taxon>Sordariomycetes</taxon>
        <taxon>Hypocreomycetidae</taxon>
        <taxon>Hypocreales</taxon>
        <taxon>Ophiocordycipitaceae</taxon>
        <taxon>Ophiocordyceps</taxon>
    </lineage>
</organism>
<name>A0A2C5Y398_9HYPO</name>
<dbReference type="SUPFAM" id="SSF52029">
    <property type="entry name" value="GroEL apical domain-like"/>
    <property type="match status" value="1"/>
</dbReference>
<dbReference type="GO" id="GO:0005524">
    <property type="term" value="F:ATP binding"/>
    <property type="evidence" value="ECO:0007669"/>
    <property type="project" value="UniProtKB-KW"/>
</dbReference>
<dbReference type="CDD" id="cd03341">
    <property type="entry name" value="TCP1_theta"/>
    <property type="match status" value="1"/>
</dbReference>
<keyword evidence="4 7" id="KW-0547">Nucleotide-binding</keyword>
<dbReference type="Gene3D" id="3.50.7.10">
    <property type="entry name" value="GroEL"/>
    <property type="match status" value="1"/>
</dbReference>
<evidence type="ECO:0000256" key="1">
    <source>
        <dbReference type="ARBA" id="ARBA00004496"/>
    </source>
</evidence>
<dbReference type="SUPFAM" id="SSF54849">
    <property type="entry name" value="GroEL-intermediate domain like"/>
    <property type="match status" value="1"/>
</dbReference>
<dbReference type="InterPro" id="IPR027413">
    <property type="entry name" value="GROEL-like_equatorial_sf"/>
</dbReference>
<evidence type="ECO:0000256" key="2">
    <source>
        <dbReference type="ARBA" id="ARBA00008020"/>
    </source>
</evidence>
<protein>
    <recommendedName>
        <fullName evidence="10">CCT-theta</fullName>
    </recommendedName>
</protein>
<dbReference type="AlphaFoldDB" id="A0A2C5Y398"/>
<comment type="subcellular location">
    <subcellularLocation>
        <location evidence="1">Cytoplasm</location>
    </subcellularLocation>
</comment>
<dbReference type="GO" id="GO:0140662">
    <property type="term" value="F:ATP-dependent protein folding chaperone"/>
    <property type="evidence" value="ECO:0007669"/>
    <property type="project" value="InterPro"/>
</dbReference>
<evidence type="ECO:0000256" key="4">
    <source>
        <dbReference type="ARBA" id="ARBA00022741"/>
    </source>
</evidence>